<evidence type="ECO:0000259" key="7">
    <source>
        <dbReference type="Pfam" id="PF00482"/>
    </source>
</evidence>
<dbReference type="PANTHER" id="PTHR35007">
    <property type="entry name" value="INTEGRAL MEMBRANE PROTEIN-RELATED"/>
    <property type="match status" value="1"/>
</dbReference>
<evidence type="ECO:0000256" key="1">
    <source>
        <dbReference type="ARBA" id="ARBA00004651"/>
    </source>
</evidence>
<name>A0A919WIC0_9BACI</name>
<feature type="transmembrane region" description="Helical" evidence="6">
    <location>
        <begin position="6"/>
        <end position="24"/>
    </location>
</feature>
<keyword evidence="9" id="KW-1185">Reference proteome</keyword>
<dbReference type="InterPro" id="IPR018076">
    <property type="entry name" value="T2SS_GspF_dom"/>
</dbReference>
<dbReference type="Proteomes" id="UP000682111">
    <property type="component" value="Unassembled WGS sequence"/>
</dbReference>
<gene>
    <name evidence="8" type="ORF">J27TS8_24780</name>
</gene>
<feature type="domain" description="Type II secretion system protein GspF" evidence="7">
    <location>
        <begin position="166"/>
        <end position="291"/>
    </location>
</feature>
<sequence>MDGMILISVVISFFLLATGLKYFYDYLTEKQELKQHVHENVMVNRFDMKSGKTRKEKILEKTFYYADDFSALGNRINFFSESHEIERWLIQAGYPYALTVERFQGLKIFMMLVGFVMGVLLMIIGFPFAQFLILFLPLIGYFATIFWLKGKATKRQDELGFSLPDFLDTVSVTLQAGLGLDQALREIVPYFQGPIGEEFSRFNQEIDLGVPREQAYRRMLERNDNLAFQSLIKSLIQGSKLGVPVATTFKIQANEMRQMKKEKIKEMAAKASPKITMITSFIVMPTVMILIGGLLILNMFTGDDSLLNMFK</sequence>
<keyword evidence="5 6" id="KW-0472">Membrane</keyword>
<protein>
    <recommendedName>
        <fullName evidence="7">Type II secretion system protein GspF domain-containing protein</fullName>
    </recommendedName>
</protein>
<proteinExistence type="predicted"/>
<organism evidence="8 9">
    <name type="scientific">Robertmurraya siralis</name>
    <dbReference type="NCBI Taxonomy" id="77777"/>
    <lineage>
        <taxon>Bacteria</taxon>
        <taxon>Bacillati</taxon>
        <taxon>Bacillota</taxon>
        <taxon>Bacilli</taxon>
        <taxon>Bacillales</taxon>
        <taxon>Bacillaceae</taxon>
        <taxon>Robertmurraya</taxon>
    </lineage>
</organism>
<evidence type="ECO:0000256" key="6">
    <source>
        <dbReference type="SAM" id="Phobius"/>
    </source>
</evidence>
<dbReference type="AlphaFoldDB" id="A0A919WIC0"/>
<feature type="transmembrane region" description="Helical" evidence="6">
    <location>
        <begin position="275"/>
        <end position="300"/>
    </location>
</feature>
<dbReference type="RefSeq" id="WP_212933767.1">
    <property type="nucleotide sequence ID" value="NZ_BORC01000003.1"/>
</dbReference>
<feature type="transmembrane region" description="Helical" evidence="6">
    <location>
        <begin position="131"/>
        <end position="148"/>
    </location>
</feature>
<dbReference type="GO" id="GO:0005886">
    <property type="term" value="C:plasma membrane"/>
    <property type="evidence" value="ECO:0007669"/>
    <property type="project" value="UniProtKB-SubCell"/>
</dbReference>
<dbReference type="PANTHER" id="PTHR35007:SF2">
    <property type="entry name" value="PILUS ASSEMBLE PROTEIN"/>
    <property type="match status" value="1"/>
</dbReference>
<evidence type="ECO:0000313" key="9">
    <source>
        <dbReference type="Proteomes" id="UP000682111"/>
    </source>
</evidence>
<feature type="transmembrane region" description="Helical" evidence="6">
    <location>
        <begin position="108"/>
        <end position="125"/>
    </location>
</feature>
<keyword evidence="2" id="KW-1003">Cell membrane</keyword>
<evidence type="ECO:0000256" key="4">
    <source>
        <dbReference type="ARBA" id="ARBA00022989"/>
    </source>
</evidence>
<keyword evidence="3 6" id="KW-0812">Transmembrane</keyword>
<evidence type="ECO:0000256" key="2">
    <source>
        <dbReference type="ARBA" id="ARBA00022475"/>
    </source>
</evidence>
<reference evidence="8" key="1">
    <citation type="submission" date="2021-03" db="EMBL/GenBank/DDBJ databases">
        <title>Antimicrobial resistance genes in bacteria isolated from Japanese honey, and their potential for conferring macrolide and lincosamide resistance in the American foulbrood pathogen Paenibacillus larvae.</title>
        <authorList>
            <person name="Okamoto M."/>
            <person name="Kumagai M."/>
            <person name="Kanamori H."/>
            <person name="Takamatsu D."/>
        </authorList>
    </citation>
    <scope>NUCLEOTIDE SEQUENCE</scope>
    <source>
        <strain evidence="8">J27TS8</strain>
    </source>
</reference>
<evidence type="ECO:0000313" key="8">
    <source>
        <dbReference type="EMBL" id="GIN62485.1"/>
    </source>
</evidence>
<comment type="caution">
    <text evidence="8">The sequence shown here is derived from an EMBL/GenBank/DDBJ whole genome shotgun (WGS) entry which is preliminary data.</text>
</comment>
<keyword evidence="4 6" id="KW-1133">Transmembrane helix</keyword>
<accession>A0A919WIC0</accession>
<evidence type="ECO:0000256" key="3">
    <source>
        <dbReference type="ARBA" id="ARBA00022692"/>
    </source>
</evidence>
<dbReference type="EMBL" id="BORC01000003">
    <property type="protein sequence ID" value="GIN62485.1"/>
    <property type="molecule type" value="Genomic_DNA"/>
</dbReference>
<dbReference type="Pfam" id="PF00482">
    <property type="entry name" value="T2SSF"/>
    <property type="match status" value="1"/>
</dbReference>
<comment type="subcellular location">
    <subcellularLocation>
        <location evidence="1">Cell membrane</location>
        <topology evidence="1">Multi-pass membrane protein</topology>
    </subcellularLocation>
</comment>
<evidence type="ECO:0000256" key="5">
    <source>
        <dbReference type="ARBA" id="ARBA00023136"/>
    </source>
</evidence>